<keyword evidence="3" id="KW-1185">Reference proteome</keyword>
<dbReference type="PANTHER" id="PTHR43760:SF1">
    <property type="entry name" value="ENDORIBONUCLEASE L-PSP_CHORISMATE MUTASE-LIKE DOMAIN-CONTAINING PROTEIN"/>
    <property type="match status" value="1"/>
</dbReference>
<dbReference type="Proteomes" id="UP000199423">
    <property type="component" value="Unassembled WGS sequence"/>
</dbReference>
<reference evidence="3" key="1">
    <citation type="submission" date="2016-10" db="EMBL/GenBank/DDBJ databases">
        <authorList>
            <person name="Varghese N."/>
            <person name="Submissions S."/>
        </authorList>
    </citation>
    <scope>NUCLEOTIDE SEQUENCE [LARGE SCALE GENOMIC DNA]</scope>
    <source>
        <strain evidence="3">DSM 1565</strain>
    </source>
</reference>
<dbReference type="InterPro" id="IPR035959">
    <property type="entry name" value="RutC-like_sf"/>
</dbReference>
<feature type="domain" description="Endoribonuclease L-PSP/chorismate mutase-like" evidence="1">
    <location>
        <begin position="6"/>
        <end position="141"/>
    </location>
</feature>
<dbReference type="STRING" id="51670.SAMN04488557_0965"/>
<accession>A0A1I7N0T4</accession>
<dbReference type="CDD" id="cd02199">
    <property type="entry name" value="YjgF_YER057c_UK114_like_1"/>
    <property type="match status" value="1"/>
</dbReference>
<dbReference type="Gene3D" id="3.30.1330.40">
    <property type="entry name" value="RutC-like"/>
    <property type="match status" value="1"/>
</dbReference>
<evidence type="ECO:0000259" key="1">
    <source>
        <dbReference type="Pfam" id="PF14588"/>
    </source>
</evidence>
<sequence>MTTVDQRLSELGLKLPEAPQPVANYVPFLISGDQLFISGQVAKDATGRVLTGKLGAGVSIEDGQEAARQSALSLLAQAKAALGDLERVVQVLRLTGFVASTPEFVDHPKIINGASDLLVAVLGDAGRHTRSAVGVSSLPLGTCVEIDAILKIR</sequence>
<gene>
    <name evidence="2" type="ORF">SAMN04488557_0965</name>
</gene>
<dbReference type="AlphaFoldDB" id="A0A1I7N0T4"/>
<proteinExistence type="predicted"/>
<dbReference type="PANTHER" id="PTHR43760">
    <property type="entry name" value="ENDORIBONUCLEASE-RELATED"/>
    <property type="match status" value="1"/>
</dbReference>
<dbReference type="SUPFAM" id="SSF55298">
    <property type="entry name" value="YjgF-like"/>
    <property type="match status" value="1"/>
</dbReference>
<evidence type="ECO:0000313" key="3">
    <source>
        <dbReference type="Proteomes" id="UP000199423"/>
    </source>
</evidence>
<dbReference type="InterPro" id="IPR013813">
    <property type="entry name" value="Endoribo_LPSP/chorism_mut-like"/>
</dbReference>
<dbReference type="EMBL" id="FPCH01000001">
    <property type="protein sequence ID" value="SFV28279.1"/>
    <property type="molecule type" value="Genomic_DNA"/>
</dbReference>
<dbReference type="OrthoDB" id="9806350at2"/>
<evidence type="ECO:0000313" key="2">
    <source>
        <dbReference type="EMBL" id="SFV28279.1"/>
    </source>
</evidence>
<organism evidence="2 3">
    <name type="scientific">Hyphomicrobium facile</name>
    <dbReference type="NCBI Taxonomy" id="51670"/>
    <lineage>
        <taxon>Bacteria</taxon>
        <taxon>Pseudomonadati</taxon>
        <taxon>Pseudomonadota</taxon>
        <taxon>Alphaproteobacteria</taxon>
        <taxon>Hyphomicrobiales</taxon>
        <taxon>Hyphomicrobiaceae</taxon>
        <taxon>Hyphomicrobium</taxon>
    </lineage>
</organism>
<name>A0A1I7N0T4_9HYPH</name>
<dbReference type="Pfam" id="PF14588">
    <property type="entry name" value="YjgF_endoribonc"/>
    <property type="match status" value="1"/>
</dbReference>
<protein>
    <submittedName>
        <fullName evidence="2">Enamine deaminase RidA, house cleaning of reactive enamine intermediates, YjgF/YER057c/UK114 family</fullName>
    </submittedName>
</protein>
<dbReference type="RefSeq" id="WP_092864868.1">
    <property type="nucleotide sequence ID" value="NZ_FPCH01000001.1"/>
</dbReference>